<comment type="caution">
    <text evidence="2">The sequence shown here is derived from an EMBL/GenBank/DDBJ whole genome shotgun (WGS) entry which is preliminary data.</text>
</comment>
<dbReference type="Proteomes" id="UP000239156">
    <property type="component" value="Unassembled WGS sequence"/>
</dbReference>
<evidence type="ECO:0000313" key="2">
    <source>
        <dbReference type="EMBL" id="POV97813.1"/>
    </source>
</evidence>
<organism evidence="2 3">
    <name type="scientific">Puccinia striiformis</name>
    <dbReference type="NCBI Taxonomy" id="27350"/>
    <lineage>
        <taxon>Eukaryota</taxon>
        <taxon>Fungi</taxon>
        <taxon>Dikarya</taxon>
        <taxon>Basidiomycota</taxon>
        <taxon>Pucciniomycotina</taxon>
        <taxon>Pucciniomycetes</taxon>
        <taxon>Pucciniales</taxon>
        <taxon>Pucciniaceae</taxon>
        <taxon>Puccinia</taxon>
    </lineage>
</organism>
<reference evidence="2" key="1">
    <citation type="submission" date="2017-12" db="EMBL/GenBank/DDBJ databases">
        <title>Gene loss provides genomic basis for host adaptation in cereal stripe rust fungi.</title>
        <authorList>
            <person name="Xia C."/>
        </authorList>
    </citation>
    <scope>NUCLEOTIDE SEQUENCE [LARGE SCALE GENOMIC DNA]</scope>
    <source>
        <strain evidence="2">93-210</strain>
    </source>
</reference>
<dbReference type="EMBL" id="PKSL01000247">
    <property type="protein sequence ID" value="POV97813.1"/>
    <property type="molecule type" value="Genomic_DNA"/>
</dbReference>
<sequence length="174" mass="18882">MLEGSFRPASSAAGPHHQFPINPKSGYPDQASPVVNMRKDHSGPSFTPVHDRPASSHSPDYESEDHQQLGSPPGQPPHYFKNHPSLANQSQSNQSLVAHQAAPKYLSLLPCPTWKPGRLKNRFPKIPALVPSGLRRNRLARLAIAVTASRRVAPEAIRVIAVQLTKSLANSTGT</sequence>
<proteinExistence type="predicted"/>
<feature type="region of interest" description="Disordered" evidence="1">
    <location>
        <begin position="1"/>
        <end position="98"/>
    </location>
</feature>
<gene>
    <name evidence="2" type="ORF">PSTT_14828</name>
</gene>
<evidence type="ECO:0000313" key="3">
    <source>
        <dbReference type="Proteomes" id="UP000239156"/>
    </source>
</evidence>
<dbReference type="VEuPathDB" id="FungiDB:PSTT_14828"/>
<protein>
    <submittedName>
        <fullName evidence="2">Uncharacterized protein</fullName>
    </submittedName>
</protein>
<dbReference type="AlphaFoldDB" id="A0A2S4UKH2"/>
<dbReference type="VEuPathDB" id="FungiDB:PSHT_08843"/>
<name>A0A2S4UKH2_9BASI</name>
<evidence type="ECO:0000256" key="1">
    <source>
        <dbReference type="SAM" id="MobiDB-lite"/>
    </source>
</evidence>
<keyword evidence="3" id="KW-1185">Reference proteome</keyword>
<accession>A0A2S4UKH2</accession>